<dbReference type="Pfam" id="PF06839">
    <property type="entry name" value="Zn_ribbon_GRF"/>
    <property type="match status" value="1"/>
</dbReference>
<keyword evidence="2 4" id="KW-0863">Zinc-finger</keyword>
<gene>
    <name evidence="7" type="ORF">Tci_239478</name>
</gene>
<dbReference type="InterPro" id="IPR010666">
    <property type="entry name" value="Znf_GRF"/>
</dbReference>
<evidence type="ECO:0000256" key="2">
    <source>
        <dbReference type="ARBA" id="ARBA00022771"/>
    </source>
</evidence>
<accession>A0A699GXI0</accession>
<dbReference type="PROSITE" id="PS51999">
    <property type="entry name" value="ZF_GRF"/>
    <property type="match status" value="1"/>
</dbReference>
<comment type="caution">
    <text evidence="7">The sequence shown here is derived from an EMBL/GenBank/DDBJ whole genome shotgun (WGS) entry which is preliminary data.</text>
</comment>
<reference evidence="7" key="1">
    <citation type="journal article" date="2019" name="Sci. Rep.">
        <title>Draft genome of Tanacetum cinerariifolium, the natural source of mosquito coil.</title>
        <authorList>
            <person name="Yamashiro T."/>
            <person name="Shiraishi A."/>
            <person name="Satake H."/>
            <person name="Nakayama K."/>
        </authorList>
    </citation>
    <scope>NUCLEOTIDE SEQUENCE</scope>
</reference>
<evidence type="ECO:0000313" key="7">
    <source>
        <dbReference type="EMBL" id="GEW67502.1"/>
    </source>
</evidence>
<keyword evidence="3" id="KW-0862">Zinc</keyword>
<dbReference type="AlphaFoldDB" id="A0A699GXI0"/>
<dbReference type="InterPro" id="IPR028045">
    <property type="entry name" value="HROB"/>
</dbReference>
<protein>
    <recommendedName>
        <fullName evidence="6">GRF-type domain-containing protein</fullName>
    </recommendedName>
</protein>
<evidence type="ECO:0000256" key="4">
    <source>
        <dbReference type="PROSITE-ProRule" id="PRU01343"/>
    </source>
</evidence>
<feature type="region of interest" description="Disordered" evidence="5">
    <location>
        <begin position="63"/>
        <end position="92"/>
    </location>
</feature>
<evidence type="ECO:0000259" key="6">
    <source>
        <dbReference type="PROSITE" id="PS51999"/>
    </source>
</evidence>
<dbReference type="GO" id="GO:0008270">
    <property type="term" value="F:zinc ion binding"/>
    <property type="evidence" value="ECO:0007669"/>
    <property type="project" value="UniProtKB-KW"/>
</dbReference>
<evidence type="ECO:0000256" key="5">
    <source>
        <dbReference type="SAM" id="MobiDB-lite"/>
    </source>
</evidence>
<dbReference type="PANTHER" id="PTHR14523:SF1">
    <property type="entry name" value="HOMOLOGOUS RECOMBINATION OB-FOLD PROTEIN"/>
    <property type="match status" value="1"/>
</dbReference>
<proteinExistence type="predicted"/>
<dbReference type="InterPro" id="IPR058570">
    <property type="entry name" value="HROB_OB"/>
</dbReference>
<evidence type="ECO:0000256" key="3">
    <source>
        <dbReference type="ARBA" id="ARBA00022833"/>
    </source>
</evidence>
<sequence>MVPYEAFVCSCGAEDVVLRESYQPKTRGKLYYACPKSKQNYYGCKFFLWKEERVALLIRSPGGSSTPSFSPGTSSTPMFSPTPSTPPTYYGGSSRNTKCSNCKYLLRRIKFLQATLEMYMHPEQHTLNLTLLLHDLNNDMKKLVEAKDNTRGIGYSSEGDATKKVDVHAGGHDNILTTQEYVKKVNENVSEDDHFTQGPWLSAILYLHGQGVIASGCLGDVEKYYKNEKLELVVGVIKSCTPNSDMTITLKDSTCTVGGTIHYKVFQNEVDGYTKSMKVEYV</sequence>
<name>A0A699GXI0_TANCI</name>
<dbReference type="EMBL" id="BKCJ010068731">
    <property type="protein sequence ID" value="GEW67502.1"/>
    <property type="molecule type" value="Genomic_DNA"/>
</dbReference>
<keyword evidence="1" id="KW-0479">Metal-binding</keyword>
<dbReference type="GO" id="GO:0000725">
    <property type="term" value="P:recombinational repair"/>
    <property type="evidence" value="ECO:0007669"/>
    <property type="project" value="InterPro"/>
</dbReference>
<dbReference type="Pfam" id="PF15072">
    <property type="entry name" value="HROB"/>
    <property type="match status" value="1"/>
</dbReference>
<organism evidence="7">
    <name type="scientific">Tanacetum cinerariifolium</name>
    <name type="common">Dalmatian daisy</name>
    <name type="synonym">Chrysanthemum cinerariifolium</name>
    <dbReference type="NCBI Taxonomy" id="118510"/>
    <lineage>
        <taxon>Eukaryota</taxon>
        <taxon>Viridiplantae</taxon>
        <taxon>Streptophyta</taxon>
        <taxon>Embryophyta</taxon>
        <taxon>Tracheophyta</taxon>
        <taxon>Spermatophyta</taxon>
        <taxon>Magnoliopsida</taxon>
        <taxon>eudicotyledons</taxon>
        <taxon>Gunneridae</taxon>
        <taxon>Pentapetalae</taxon>
        <taxon>asterids</taxon>
        <taxon>campanulids</taxon>
        <taxon>Asterales</taxon>
        <taxon>Asteraceae</taxon>
        <taxon>Asteroideae</taxon>
        <taxon>Anthemideae</taxon>
        <taxon>Anthemidinae</taxon>
        <taxon>Tanacetum</taxon>
    </lineage>
</organism>
<feature type="domain" description="GRF-type" evidence="6">
    <location>
        <begin position="9"/>
        <end position="53"/>
    </location>
</feature>
<evidence type="ECO:0000256" key="1">
    <source>
        <dbReference type="ARBA" id="ARBA00022723"/>
    </source>
</evidence>
<dbReference type="PANTHER" id="PTHR14523">
    <property type="entry name" value="UNCHARACTERIZED PROTEIN C17ORF53 HOMOLOG"/>
    <property type="match status" value="1"/>
</dbReference>